<evidence type="ECO:0000256" key="4">
    <source>
        <dbReference type="NCBIfam" id="TIGR00655"/>
    </source>
</evidence>
<dbReference type="Pfam" id="PF00551">
    <property type="entry name" value="Formyl_trans_N"/>
    <property type="match status" value="1"/>
</dbReference>
<evidence type="ECO:0000256" key="3">
    <source>
        <dbReference type="HAMAP-Rule" id="MF_01927"/>
    </source>
</evidence>
<dbReference type="EMBL" id="BJNY01000008">
    <property type="protein sequence ID" value="GED06168.1"/>
    <property type="molecule type" value="Genomic_DNA"/>
</dbReference>
<dbReference type="CDD" id="cd04875">
    <property type="entry name" value="ACT_F4HF-DF"/>
    <property type="match status" value="1"/>
</dbReference>
<protein>
    <recommendedName>
        <fullName evidence="3 4">Formyltetrahydrofolate deformylase</fullName>
        <ecNumber evidence="3 4">3.5.1.10</ecNumber>
    </recommendedName>
    <alternativeName>
        <fullName evidence="3">Formyl-FH(4) hydrolase</fullName>
    </alternativeName>
</protein>
<dbReference type="InterPro" id="IPR002912">
    <property type="entry name" value="ACT_dom"/>
</dbReference>
<dbReference type="RefSeq" id="WP_141363935.1">
    <property type="nucleotide sequence ID" value="NZ_BAAAJL010000003.1"/>
</dbReference>
<evidence type="ECO:0000259" key="5">
    <source>
        <dbReference type="PROSITE" id="PS51671"/>
    </source>
</evidence>
<dbReference type="GO" id="GO:0006189">
    <property type="term" value="P:'de novo' IMP biosynthetic process"/>
    <property type="evidence" value="ECO:0007669"/>
    <property type="project" value="UniProtKB-UniRule"/>
</dbReference>
<comment type="similarity">
    <text evidence="3">Belongs to the PurU family.</text>
</comment>
<dbReference type="SUPFAM" id="SSF53328">
    <property type="entry name" value="Formyltransferase"/>
    <property type="match status" value="1"/>
</dbReference>
<dbReference type="GO" id="GO:0008864">
    <property type="term" value="F:formyltetrahydrofolate deformylase activity"/>
    <property type="evidence" value="ECO:0007669"/>
    <property type="project" value="UniProtKB-UniRule"/>
</dbReference>
<name>A0A4Y4DS28_GLUUR</name>
<keyword evidence="1 3" id="KW-0554">One-carbon metabolism</keyword>
<dbReference type="Proteomes" id="UP000316612">
    <property type="component" value="Unassembled WGS sequence"/>
</dbReference>
<gene>
    <name evidence="6" type="primary">purU_2</name>
    <name evidence="3" type="synonym">purU</name>
    <name evidence="6" type="ORF">AUR04nite_17000</name>
</gene>
<feature type="active site" evidence="3">
    <location>
        <position position="243"/>
    </location>
</feature>
<dbReference type="PRINTS" id="PR01575">
    <property type="entry name" value="FFH4HYDRLASE"/>
</dbReference>
<dbReference type="PANTHER" id="PTHR42706:SF1">
    <property type="entry name" value="FORMYLTETRAHYDROFOLATE DEFORMYLASE 2, MITOCHONDRIAL"/>
    <property type="match status" value="1"/>
</dbReference>
<dbReference type="UniPathway" id="UPA00074">
    <property type="reaction ID" value="UER00170"/>
</dbReference>
<evidence type="ECO:0000256" key="2">
    <source>
        <dbReference type="ARBA" id="ARBA00022801"/>
    </source>
</evidence>
<reference evidence="6 7" key="1">
    <citation type="submission" date="2019-06" db="EMBL/GenBank/DDBJ databases">
        <title>Whole genome shotgun sequence of Glutamicibacter uratoxydans NBRC 15515.</title>
        <authorList>
            <person name="Hosoyama A."/>
            <person name="Uohara A."/>
            <person name="Ohji S."/>
            <person name="Ichikawa N."/>
        </authorList>
    </citation>
    <scope>NUCLEOTIDE SEQUENCE [LARGE SCALE GENOMIC DNA]</scope>
    <source>
        <strain evidence="6 7">NBRC 15515</strain>
    </source>
</reference>
<evidence type="ECO:0000313" key="7">
    <source>
        <dbReference type="Proteomes" id="UP000316612"/>
    </source>
</evidence>
<dbReference type="GO" id="GO:0006730">
    <property type="term" value="P:one-carbon metabolic process"/>
    <property type="evidence" value="ECO:0007669"/>
    <property type="project" value="UniProtKB-KW"/>
</dbReference>
<keyword evidence="7" id="KW-1185">Reference proteome</keyword>
<dbReference type="InterPro" id="IPR041729">
    <property type="entry name" value="Formyl-FH4-Hydrolase_C"/>
</dbReference>
<dbReference type="AlphaFoldDB" id="A0A4Y4DS28"/>
<dbReference type="InterPro" id="IPR036477">
    <property type="entry name" value="Formyl_transf_N_sf"/>
</dbReference>
<comment type="caution">
    <text evidence="6">The sequence shown here is derived from an EMBL/GenBank/DDBJ whole genome shotgun (WGS) entry which is preliminary data.</text>
</comment>
<dbReference type="InterPro" id="IPR002376">
    <property type="entry name" value="Formyl_transf_N"/>
</dbReference>
<dbReference type="Gene3D" id="3.30.70.260">
    <property type="match status" value="1"/>
</dbReference>
<keyword evidence="3" id="KW-0658">Purine biosynthesis</keyword>
<keyword evidence="2 3" id="KW-0378">Hydrolase</keyword>
<comment type="pathway">
    <text evidence="3">Purine metabolism; IMP biosynthesis via de novo pathway; formate from 10-formyl-5,6,7,8-tetrahydrofolate: step 1/1.</text>
</comment>
<dbReference type="InterPro" id="IPR004810">
    <property type="entry name" value="PurU"/>
</dbReference>
<proteinExistence type="inferred from homology"/>
<accession>A0A4Y4DS28</accession>
<comment type="function">
    <text evidence="3">Catalyzes the hydrolysis of 10-formyltetrahydrofolate (formyl-FH4) to formate and tetrahydrofolate (FH4).</text>
</comment>
<dbReference type="PIRSF" id="PIRSF036480">
    <property type="entry name" value="FormyFH4_hydr"/>
    <property type="match status" value="1"/>
</dbReference>
<dbReference type="CDD" id="cd08648">
    <property type="entry name" value="FMT_core_Formyl-FH4-Hydrolase_C"/>
    <property type="match status" value="1"/>
</dbReference>
<feature type="domain" description="ACT" evidence="5">
    <location>
        <begin position="23"/>
        <end position="102"/>
    </location>
</feature>
<comment type="catalytic activity">
    <reaction evidence="3">
        <text>(6R)-10-formyltetrahydrofolate + H2O = (6S)-5,6,7,8-tetrahydrofolate + formate + H(+)</text>
        <dbReference type="Rhea" id="RHEA:19833"/>
        <dbReference type="ChEBI" id="CHEBI:15377"/>
        <dbReference type="ChEBI" id="CHEBI:15378"/>
        <dbReference type="ChEBI" id="CHEBI:15740"/>
        <dbReference type="ChEBI" id="CHEBI:57453"/>
        <dbReference type="ChEBI" id="CHEBI:195366"/>
        <dbReference type="EC" id="3.5.1.10"/>
    </reaction>
</comment>
<organism evidence="6 7">
    <name type="scientific">Glutamicibacter uratoxydans</name>
    <name type="common">Arthrobacter uratoxydans</name>
    <dbReference type="NCBI Taxonomy" id="43667"/>
    <lineage>
        <taxon>Bacteria</taxon>
        <taxon>Bacillati</taxon>
        <taxon>Actinomycetota</taxon>
        <taxon>Actinomycetes</taxon>
        <taxon>Micrococcales</taxon>
        <taxon>Micrococcaceae</taxon>
        <taxon>Glutamicibacter</taxon>
    </lineage>
</organism>
<evidence type="ECO:0000313" key="6">
    <source>
        <dbReference type="EMBL" id="GED06168.1"/>
    </source>
</evidence>
<dbReference type="HAMAP" id="MF_01927">
    <property type="entry name" value="PurU"/>
    <property type="match status" value="1"/>
</dbReference>
<dbReference type="SUPFAM" id="SSF55021">
    <property type="entry name" value="ACT-like"/>
    <property type="match status" value="1"/>
</dbReference>
<dbReference type="PANTHER" id="PTHR42706">
    <property type="entry name" value="FORMYLTETRAHYDROFOLATE DEFORMYLASE"/>
    <property type="match status" value="1"/>
</dbReference>
<dbReference type="PROSITE" id="PS51671">
    <property type="entry name" value="ACT"/>
    <property type="match status" value="1"/>
</dbReference>
<dbReference type="InterPro" id="IPR045865">
    <property type="entry name" value="ACT-like_dom_sf"/>
</dbReference>
<dbReference type="InterPro" id="IPR044074">
    <property type="entry name" value="PurU_ACT"/>
</dbReference>
<dbReference type="OrthoDB" id="9806170at2"/>
<evidence type="ECO:0000256" key="1">
    <source>
        <dbReference type="ARBA" id="ARBA00022563"/>
    </source>
</evidence>
<dbReference type="Gene3D" id="3.40.50.170">
    <property type="entry name" value="Formyl transferase, N-terminal domain"/>
    <property type="match status" value="1"/>
</dbReference>
<dbReference type="NCBIfam" id="NF004684">
    <property type="entry name" value="PRK06027.1"/>
    <property type="match status" value="1"/>
</dbReference>
<dbReference type="EC" id="3.5.1.10" evidence="3 4"/>
<dbReference type="NCBIfam" id="TIGR00655">
    <property type="entry name" value="PurU"/>
    <property type="match status" value="1"/>
</dbReference>
<sequence length="299" mass="33250">MSVQNLTTSAEAVQEENLDTEFVLTASCLDQVGIVAGVADFLSSRGFNIKEHQQFDNRGAGKVHIRTAFTTPEPISAKALEADFAAVAQRFDMSYQLRGSQPTRLLIMVSKGGHCLNDLLFRWRQGELNAEIALVVSNHEDLRQMAEGAGIPFVHVPITKDTKEQAEAKLLELIDEHDIDLVVLARYMQILSDELTRKLEGRAINIHHSFLPGFKGARPYHQAHDRGVKMIGATAHYVTADLDEGPIIEQEVIRVDHTYDPRALSQVGRTAESQALSRAVQWHCESRVLLDGTSTVVFR</sequence>